<dbReference type="GO" id="GO:0016887">
    <property type="term" value="F:ATP hydrolysis activity"/>
    <property type="evidence" value="ECO:0007669"/>
    <property type="project" value="InterPro"/>
</dbReference>
<evidence type="ECO:0000256" key="6">
    <source>
        <dbReference type="ARBA" id="ARBA00022840"/>
    </source>
</evidence>
<evidence type="ECO:0000256" key="8">
    <source>
        <dbReference type="ARBA" id="ARBA00023136"/>
    </source>
</evidence>
<dbReference type="RefSeq" id="WP_277616281.1">
    <property type="nucleotide sequence ID" value="NZ_JARPRP010000004.1"/>
</dbReference>
<reference evidence="10" key="1">
    <citation type="submission" date="2023-03" db="EMBL/GenBank/DDBJ databases">
        <title>Genetic diversity of Bacillus cereus sensu lato isolates from Slovenia.</title>
        <authorList>
            <person name="Abdelli M."/>
        </authorList>
    </citation>
    <scope>NUCLEOTIDE SEQUENCE</scope>
    <source>
        <strain evidence="10">SIBC39</strain>
    </source>
</reference>
<feature type="domain" description="ABC transporter" evidence="9">
    <location>
        <begin position="7"/>
        <end position="245"/>
    </location>
</feature>
<dbReference type="InterPro" id="IPR050095">
    <property type="entry name" value="ECF_ABC_transporter_ATP-bd"/>
</dbReference>
<evidence type="ECO:0000313" key="10">
    <source>
        <dbReference type="EMBL" id="MDG0951693.1"/>
    </source>
</evidence>
<evidence type="ECO:0000256" key="7">
    <source>
        <dbReference type="ARBA" id="ARBA00022967"/>
    </source>
</evidence>
<feature type="domain" description="ABC transporter" evidence="9">
    <location>
        <begin position="295"/>
        <end position="527"/>
    </location>
</feature>
<organism evidence="10 11">
    <name type="scientific">Bacillus paranthracis</name>
    <dbReference type="NCBI Taxonomy" id="2026186"/>
    <lineage>
        <taxon>Bacteria</taxon>
        <taxon>Bacillati</taxon>
        <taxon>Bacillota</taxon>
        <taxon>Bacilli</taxon>
        <taxon>Bacillales</taxon>
        <taxon>Bacillaceae</taxon>
        <taxon>Bacillus</taxon>
        <taxon>Bacillus cereus group</taxon>
    </lineage>
</organism>
<dbReference type="AlphaFoldDB" id="A0AAJ1NKX2"/>
<keyword evidence="3" id="KW-0813">Transport</keyword>
<dbReference type="CDD" id="cd03226">
    <property type="entry name" value="ABC_cobalt_CbiO_domain2"/>
    <property type="match status" value="1"/>
</dbReference>
<dbReference type="GO" id="GO:0005524">
    <property type="term" value="F:ATP binding"/>
    <property type="evidence" value="ECO:0007669"/>
    <property type="project" value="UniProtKB-KW"/>
</dbReference>
<evidence type="ECO:0000256" key="5">
    <source>
        <dbReference type="ARBA" id="ARBA00022741"/>
    </source>
</evidence>
<evidence type="ECO:0000256" key="1">
    <source>
        <dbReference type="ARBA" id="ARBA00004202"/>
    </source>
</evidence>
<evidence type="ECO:0000256" key="4">
    <source>
        <dbReference type="ARBA" id="ARBA00022475"/>
    </source>
</evidence>
<dbReference type="SUPFAM" id="SSF52540">
    <property type="entry name" value="P-loop containing nucleoside triphosphate hydrolases"/>
    <property type="match status" value="2"/>
</dbReference>
<dbReference type="NCBIfam" id="NF010167">
    <property type="entry name" value="PRK13648.1"/>
    <property type="match status" value="2"/>
</dbReference>
<evidence type="ECO:0000256" key="3">
    <source>
        <dbReference type="ARBA" id="ARBA00022448"/>
    </source>
</evidence>
<sequence length="553" mass="62813">MDMVAHAEINNLSFVYADENEYALQHISLSVQKGEFIVLAGGSGSGKTTLLKHFKKELLPIGKRTGDTYYDGTLLENVPDLLSAQEIGMVFQNPENQLVMDTVIQELAFSLENIGLPSHIIQKRIAELISFLGFQDLLHQSVHTLSGGQKQLVNLAAVLVMQPKLLLLDEPTAQLDPIAAKEFLGLLKRINEELGITIVLSEHRLDEVIPLATRVICMNNGQIVYDGNPKTVIANMWEVEKFRPFIPQIPRLFLEWNTKDIPFTVREAQMKMNDFSAMSYVSEPIAQSEKQEVILSAEHISFQYEKNSPLILRDLTVSIEKGKWVALVGKNGTGKSTLLTLLAGLQKARRGKVKWNGKAIHKVDSKERFKSIGYVSQHPYYHFTFDTVWEEVYERARELYGEQGKEIAEDMLKQFWLNSLKERHPHDCSGGEQQLLALCTTLLSKPALLLLDEPTKGLDPWKKERVGELFRKLQKEGTTIVMATHDIEFVAKYVDQCMMLFDGAVIMNDAPKEFFSGNFFYTTSINRFIRKQLPYALTWEDVYEACPNDMLHS</sequence>
<dbReference type="InterPro" id="IPR027417">
    <property type="entry name" value="P-loop_NTPase"/>
</dbReference>
<comment type="subcellular location">
    <subcellularLocation>
        <location evidence="1">Cell membrane</location>
        <topology evidence="1">Peripheral membrane protein</topology>
    </subcellularLocation>
</comment>
<dbReference type="InterPro" id="IPR003439">
    <property type="entry name" value="ABC_transporter-like_ATP-bd"/>
</dbReference>
<dbReference type="Pfam" id="PF00005">
    <property type="entry name" value="ABC_tran"/>
    <property type="match status" value="2"/>
</dbReference>
<evidence type="ECO:0000313" key="11">
    <source>
        <dbReference type="Proteomes" id="UP001216801"/>
    </source>
</evidence>
<dbReference type="EMBL" id="JARPRR010000002">
    <property type="protein sequence ID" value="MDG0951693.1"/>
    <property type="molecule type" value="Genomic_DNA"/>
</dbReference>
<comment type="caution">
    <text evidence="10">The sequence shown here is derived from an EMBL/GenBank/DDBJ whole genome shotgun (WGS) entry which is preliminary data.</text>
</comment>
<dbReference type="PROSITE" id="PS50893">
    <property type="entry name" value="ABC_TRANSPORTER_2"/>
    <property type="match status" value="2"/>
</dbReference>
<dbReference type="InterPro" id="IPR015856">
    <property type="entry name" value="ABC_transpr_CbiO/EcfA_su"/>
</dbReference>
<evidence type="ECO:0000256" key="2">
    <source>
        <dbReference type="ARBA" id="ARBA00005417"/>
    </source>
</evidence>
<keyword evidence="7" id="KW-1278">Translocase</keyword>
<dbReference type="Gene3D" id="3.40.50.300">
    <property type="entry name" value="P-loop containing nucleotide triphosphate hydrolases"/>
    <property type="match status" value="2"/>
</dbReference>
<dbReference type="GO" id="GO:0042626">
    <property type="term" value="F:ATPase-coupled transmembrane transporter activity"/>
    <property type="evidence" value="ECO:0007669"/>
    <property type="project" value="TreeGrafter"/>
</dbReference>
<proteinExistence type="inferred from homology"/>
<keyword evidence="6 10" id="KW-0067">ATP-binding</keyword>
<dbReference type="InterPro" id="IPR003593">
    <property type="entry name" value="AAA+_ATPase"/>
</dbReference>
<gene>
    <name evidence="10" type="ORF">P6U19_03685</name>
</gene>
<dbReference type="PANTHER" id="PTHR43553">
    <property type="entry name" value="HEAVY METAL TRANSPORTER"/>
    <property type="match status" value="1"/>
</dbReference>
<dbReference type="InterPro" id="IPR017871">
    <property type="entry name" value="ABC_transporter-like_CS"/>
</dbReference>
<evidence type="ECO:0000259" key="9">
    <source>
        <dbReference type="PROSITE" id="PS50893"/>
    </source>
</evidence>
<dbReference type="Proteomes" id="UP001216801">
    <property type="component" value="Unassembled WGS sequence"/>
</dbReference>
<comment type="similarity">
    <text evidence="2">Belongs to the ABC transporter superfamily.</text>
</comment>
<dbReference type="GO" id="GO:0043190">
    <property type="term" value="C:ATP-binding cassette (ABC) transporter complex"/>
    <property type="evidence" value="ECO:0007669"/>
    <property type="project" value="TreeGrafter"/>
</dbReference>
<keyword evidence="8" id="KW-0472">Membrane</keyword>
<accession>A0AAJ1NKX2</accession>
<keyword evidence="4" id="KW-1003">Cell membrane</keyword>
<dbReference type="PROSITE" id="PS00211">
    <property type="entry name" value="ABC_TRANSPORTER_1"/>
    <property type="match status" value="2"/>
</dbReference>
<dbReference type="CDD" id="cd03225">
    <property type="entry name" value="ABC_cobalt_CbiO_domain1"/>
    <property type="match status" value="1"/>
</dbReference>
<protein>
    <submittedName>
        <fullName evidence="10">Energy-coupling factor ABC transporter ATP-binding protein</fullName>
    </submittedName>
</protein>
<dbReference type="PANTHER" id="PTHR43553:SF27">
    <property type="entry name" value="ENERGY-COUPLING FACTOR TRANSPORTER ATP-BINDING PROTEIN ECFA2"/>
    <property type="match status" value="1"/>
</dbReference>
<name>A0AAJ1NKX2_9BACI</name>
<keyword evidence="5" id="KW-0547">Nucleotide-binding</keyword>
<dbReference type="SMART" id="SM00382">
    <property type="entry name" value="AAA"/>
    <property type="match status" value="2"/>
</dbReference>